<dbReference type="OrthoDB" id="10003914at2"/>
<dbReference type="HOGENOM" id="CLU_1544926_0_0_9"/>
<dbReference type="PATRIC" id="fig|1216932.3.peg.1246"/>
<gene>
    <name evidence="1" type="ORF">CM240_1252</name>
</gene>
<evidence type="ECO:0000313" key="1">
    <source>
        <dbReference type="EMBL" id="CDM68416.1"/>
    </source>
</evidence>
<protein>
    <submittedName>
        <fullName evidence="1">Uncharacterized protein</fullName>
    </submittedName>
</protein>
<name>W6RUT7_9CLOT</name>
<dbReference type="EMBL" id="HG917868">
    <property type="protein sequence ID" value="CDM68416.1"/>
    <property type="molecule type" value="Genomic_DNA"/>
</dbReference>
<evidence type="ECO:0000313" key="2">
    <source>
        <dbReference type="Proteomes" id="UP000019426"/>
    </source>
</evidence>
<accession>W6RUT7</accession>
<keyword evidence="2" id="KW-1185">Reference proteome</keyword>
<sequence length="173" mass="20673">MDKIKIEKLLVSYGFNKSKLIIGRDTEVFSEVFIKDNKEAYILFEGLINVELIDKYQKKILWFQNWSDNEILRYNINLLIPYKSSQVNRDEVNKYIFKFERDSHICRKIFLDLDNENCIDLLPFNKINLSKSDVNSNSLKKELVKVLHTDNIYQELIKEDFDLELIKKELLSK</sequence>
<dbReference type="RefSeq" id="WP_044037465.1">
    <property type="nucleotide sequence ID" value="NZ_HG917868.1"/>
</dbReference>
<proteinExistence type="predicted"/>
<dbReference type="STRING" id="1216932.CM240_1252"/>
<reference evidence="1 2" key="1">
    <citation type="submission" date="2013-11" db="EMBL/GenBank/DDBJ databases">
        <title>Complete genome sequence of Clostridum sp. M2/40.</title>
        <authorList>
            <person name="Wibberg D."/>
            <person name="Puehler A."/>
            <person name="Schlueter A."/>
        </authorList>
    </citation>
    <scope>NUCLEOTIDE SEQUENCE [LARGE SCALE GENOMIC DNA]</scope>
    <source>
        <strain evidence="2">M2/40</strain>
    </source>
</reference>
<organism evidence="1 2">
    <name type="scientific">Clostridium bornimense</name>
    <dbReference type="NCBI Taxonomy" id="1216932"/>
    <lineage>
        <taxon>Bacteria</taxon>
        <taxon>Bacillati</taxon>
        <taxon>Bacillota</taxon>
        <taxon>Clostridia</taxon>
        <taxon>Eubacteriales</taxon>
        <taxon>Clostridiaceae</taxon>
        <taxon>Clostridium</taxon>
    </lineage>
</organism>
<dbReference type="KEGG" id="clt:CM240_1252"/>
<dbReference type="AlphaFoldDB" id="W6RUT7"/>
<dbReference type="Proteomes" id="UP000019426">
    <property type="component" value="Chromosome M2/40_rep1"/>
</dbReference>